<organism evidence="4 5">
    <name type="scientific">Salinirubrum litoreum</name>
    <dbReference type="NCBI Taxonomy" id="1126234"/>
    <lineage>
        <taxon>Archaea</taxon>
        <taxon>Methanobacteriati</taxon>
        <taxon>Methanobacteriota</taxon>
        <taxon>Stenosarchaea group</taxon>
        <taxon>Halobacteria</taxon>
        <taxon>Halobacteriales</taxon>
        <taxon>Haloferacaceae</taxon>
        <taxon>Salinirubrum</taxon>
    </lineage>
</organism>
<dbReference type="GO" id="GO:0016491">
    <property type="term" value="F:oxidoreductase activity"/>
    <property type="evidence" value="ECO:0007669"/>
    <property type="project" value="UniProtKB-KW"/>
</dbReference>
<evidence type="ECO:0000256" key="1">
    <source>
        <dbReference type="ARBA" id="ARBA00023002"/>
    </source>
</evidence>
<feature type="compositionally biased region" description="Low complexity" evidence="2">
    <location>
        <begin position="253"/>
        <end position="263"/>
    </location>
</feature>
<dbReference type="InterPro" id="IPR008927">
    <property type="entry name" value="6-PGluconate_DH-like_C_sf"/>
</dbReference>
<dbReference type="PANTHER" id="PTHR21363:SF0">
    <property type="entry name" value="PREPHENATE DEHYDROGENASE [NADP(+)]"/>
    <property type="match status" value="1"/>
</dbReference>
<evidence type="ECO:0000256" key="2">
    <source>
        <dbReference type="SAM" id="MobiDB-lite"/>
    </source>
</evidence>
<dbReference type="EMBL" id="JBHSKX010000001">
    <property type="protein sequence ID" value="MFC5366476.1"/>
    <property type="molecule type" value="Genomic_DNA"/>
</dbReference>
<dbReference type="SUPFAM" id="SSF51735">
    <property type="entry name" value="NAD(P)-binding Rossmann-fold domains"/>
    <property type="match status" value="1"/>
</dbReference>
<proteinExistence type="predicted"/>
<evidence type="ECO:0000313" key="4">
    <source>
        <dbReference type="EMBL" id="MFC5366476.1"/>
    </source>
</evidence>
<dbReference type="PANTHER" id="PTHR21363">
    <property type="entry name" value="PREPHENATE DEHYDROGENASE"/>
    <property type="match status" value="1"/>
</dbReference>
<dbReference type="Proteomes" id="UP001596201">
    <property type="component" value="Unassembled WGS sequence"/>
</dbReference>
<evidence type="ECO:0000259" key="3">
    <source>
        <dbReference type="Pfam" id="PF02153"/>
    </source>
</evidence>
<sequence length="271" mass="27953">MELLVVGAGAMGRWLARTVTVPVAFADADPASARRAVESLAADGHETRHVSLDTEETFAGVALAVPISATKSAFAAYADRAESALLDVTGVMALPVAAMREHAPDLERVSLHPLFAPENAPGNVAVVADAPGPVTDTLRADLADAGNHLFETTAEEHDRAMETVQAAAHTAILAFALAAEETRPEFSTPVSAGLGDLVATVTGGEPRVYAEIQDSFDGSEAVADAARRIADADAATFADLYREAGESARKSSESGGPTSTPTDTGERGDES</sequence>
<keyword evidence="1" id="KW-0560">Oxidoreductase</keyword>
<accession>A0ABD5R9D9</accession>
<dbReference type="InterPro" id="IPR046826">
    <property type="entry name" value="PDH_N"/>
</dbReference>
<dbReference type="AlphaFoldDB" id="A0ABD5R9D9"/>
<dbReference type="Gene3D" id="3.40.50.720">
    <property type="entry name" value="NAD(P)-binding Rossmann-like Domain"/>
    <property type="match status" value="1"/>
</dbReference>
<comment type="caution">
    <text evidence="4">The sequence shown here is derived from an EMBL/GenBank/DDBJ whole genome shotgun (WGS) entry which is preliminary data.</text>
</comment>
<evidence type="ECO:0000313" key="5">
    <source>
        <dbReference type="Proteomes" id="UP001596201"/>
    </source>
</evidence>
<name>A0ABD5R9D9_9EURY</name>
<feature type="region of interest" description="Disordered" evidence="2">
    <location>
        <begin position="244"/>
        <end position="271"/>
    </location>
</feature>
<protein>
    <submittedName>
        <fullName evidence="4">Prephenate dehydrogenase/arogenate dehydrogenase family protein</fullName>
    </submittedName>
</protein>
<dbReference type="Pfam" id="PF02153">
    <property type="entry name" value="PDH_N"/>
    <property type="match status" value="1"/>
</dbReference>
<gene>
    <name evidence="4" type="ORF">ACFPJ5_05950</name>
</gene>
<keyword evidence="5" id="KW-1185">Reference proteome</keyword>
<dbReference type="SUPFAM" id="SSF48179">
    <property type="entry name" value="6-phosphogluconate dehydrogenase C-terminal domain-like"/>
    <property type="match status" value="1"/>
</dbReference>
<dbReference type="RefSeq" id="WP_227228181.1">
    <property type="nucleotide sequence ID" value="NZ_JAJCVJ010000001.1"/>
</dbReference>
<feature type="domain" description="Prephenate dehydrogenase nucleotide-binding" evidence="3">
    <location>
        <begin position="20"/>
        <end position="119"/>
    </location>
</feature>
<dbReference type="InterPro" id="IPR036291">
    <property type="entry name" value="NAD(P)-bd_dom_sf"/>
</dbReference>
<reference evidence="4 5" key="1">
    <citation type="journal article" date="2019" name="Int. J. Syst. Evol. Microbiol.">
        <title>The Global Catalogue of Microorganisms (GCM) 10K type strain sequencing project: providing services to taxonomists for standard genome sequencing and annotation.</title>
        <authorList>
            <consortium name="The Broad Institute Genomics Platform"/>
            <consortium name="The Broad Institute Genome Sequencing Center for Infectious Disease"/>
            <person name="Wu L."/>
            <person name="Ma J."/>
        </authorList>
    </citation>
    <scope>NUCLEOTIDE SEQUENCE [LARGE SCALE GENOMIC DNA]</scope>
    <source>
        <strain evidence="4 5">CGMCC 1.12237</strain>
    </source>
</reference>
<dbReference type="InterPro" id="IPR050812">
    <property type="entry name" value="Preph/Arog_dehydrog"/>
</dbReference>